<feature type="transmembrane region" description="Helical" evidence="1">
    <location>
        <begin position="34"/>
        <end position="61"/>
    </location>
</feature>
<keyword evidence="1" id="KW-0812">Transmembrane</keyword>
<evidence type="ECO:0000256" key="1">
    <source>
        <dbReference type="SAM" id="Phobius"/>
    </source>
</evidence>
<organism evidence="2 3">
    <name type="scientific">Sutcliffiella rhizosphaerae</name>
    <dbReference type="NCBI Taxonomy" id="2880967"/>
    <lineage>
        <taxon>Bacteria</taxon>
        <taxon>Bacillati</taxon>
        <taxon>Bacillota</taxon>
        <taxon>Bacilli</taxon>
        <taxon>Bacillales</taxon>
        <taxon>Bacillaceae</taxon>
        <taxon>Sutcliffiella</taxon>
    </lineage>
</organism>
<proteinExistence type="predicted"/>
<evidence type="ECO:0000313" key="3">
    <source>
        <dbReference type="Proteomes" id="UP000789833"/>
    </source>
</evidence>
<keyword evidence="1" id="KW-1133">Transmembrane helix</keyword>
<sequence>MQNIIESALKVLGFIIIIIGLFVSIIAGEEAESISVFFSTFISGVVSGLVLFGLAEIIRLLESINGKLKSKDDSNHATSKEQEEIINGQPMQLSHKEETEIYIFFKEQNKKIDKILPTPREDFFIILSNDEYLLVELGGFSIKVYQADKWPNNLRLWFEANKDTLH</sequence>
<reference evidence="2 3" key="1">
    <citation type="submission" date="2021-10" db="EMBL/GenBank/DDBJ databases">
        <authorList>
            <person name="Criscuolo A."/>
        </authorList>
    </citation>
    <scope>NUCLEOTIDE SEQUENCE [LARGE SCALE GENOMIC DNA]</scope>
    <source>
        <strain evidence="3">CIP 111883</strain>
    </source>
</reference>
<keyword evidence="1" id="KW-0472">Membrane</keyword>
<evidence type="ECO:0000313" key="2">
    <source>
        <dbReference type="EMBL" id="CAG9621865.1"/>
    </source>
</evidence>
<dbReference type="RefSeq" id="WP_230501825.1">
    <property type="nucleotide sequence ID" value="NZ_CAKJTJ010000014.1"/>
</dbReference>
<feature type="transmembrane region" description="Helical" evidence="1">
    <location>
        <begin position="7"/>
        <end position="28"/>
    </location>
</feature>
<dbReference type="EMBL" id="CAKJTJ010000014">
    <property type="protein sequence ID" value="CAG9621865.1"/>
    <property type="molecule type" value="Genomic_DNA"/>
</dbReference>
<protein>
    <submittedName>
        <fullName evidence="2">Uncharacterized protein</fullName>
    </submittedName>
</protein>
<gene>
    <name evidence="2" type="ORF">BACCIP111883_02656</name>
</gene>
<name>A0ABN8AG78_9BACI</name>
<accession>A0ABN8AG78</accession>
<keyword evidence="3" id="KW-1185">Reference proteome</keyword>
<comment type="caution">
    <text evidence="2">The sequence shown here is derived from an EMBL/GenBank/DDBJ whole genome shotgun (WGS) entry which is preliminary data.</text>
</comment>
<dbReference type="Proteomes" id="UP000789833">
    <property type="component" value="Unassembled WGS sequence"/>
</dbReference>